<reference evidence="2" key="1">
    <citation type="submission" date="2018-05" db="EMBL/GenBank/DDBJ databases">
        <authorList>
            <person name="Lanie J.A."/>
            <person name="Ng W.-L."/>
            <person name="Kazmierczak K.M."/>
            <person name="Andrzejewski T.M."/>
            <person name="Davidsen T.M."/>
            <person name="Wayne K.J."/>
            <person name="Tettelin H."/>
            <person name="Glass J.I."/>
            <person name="Rusch D."/>
            <person name="Podicherti R."/>
            <person name="Tsui H.-C.T."/>
            <person name="Winkler M.E."/>
        </authorList>
    </citation>
    <scope>NUCLEOTIDE SEQUENCE</scope>
</reference>
<evidence type="ECO:0000259" key="1">
    <source>
        <dbReference type="Pfam" id="PF03454"/>
    </source>
</evidence>
<dbReference type="GO" id="GO:0032324">
    <property type="term" value="P:molybdopterin cofactor biosynthetic process"/>
    <property type="evidence" value="ECO:0007669"/>
    <property type="project" value="InterPro"/>
</dbReference>
<dbReference type="AlphaFoldDB" id="A0A382IB69"/>
<feature type="non-terminal residue" evidence="2">
    <location>
        <position position="1"/>
    </location>
</feature>
<feature type="domain" description="MoeA C-terminal" evidence="1">
    <location>
        <begin position="6"/>
        <end position="52"/>
    </location>
</feature>
<evidence type="ECO:0000313" key="2">
    <source>
        <dbReference type="EMBL" id="SVB96487.1"/>
    </source>
</evidence>
<dbReference type="SUPFAM" id="SSF63867">
    <property type="entry name" value="MoeA C-terminal domain-like"/>
    <property type="match status" value="1"/>
</dbReference>
<proteinExistence type="predicted"/>
<protein>
    <recommendedName>
        <fullName evidence="1">MoeA C-terminal domain-containing protein</fullName>
    </recommendedName>
</protein>
<dbReference type="InterPro" id="IPR005111">
    <property type="entry name" value="MoeA_C_domain_IV"/>
</dbReference>
<gene>
    <name evidence="2" type="ORF">METZ01_LOCUS249341</name>
</gene>
<dbReference type="Gene3D" id="2.40.340.10">
    <property type="entry name" value="MoeA, C-terminal, domain IV"/>
    <property type="match status" value="1"/>
</dbReference>
<name>A0A382IB69_9ZZZZ</name>
<organism evidence="2">
    <name type="scientific">marine metagenome</name>
    <dbReference type="NCBI Taxonomy" id="408172"/>
    <lineage>
        <taxon>unclassified sequences</taxon>
        <taxon>metagenomes</taxon>
        <taxon>ecological metagenomes</taxon>
    </lineage>
</organism>
<sequence>QFVSVQVNGKQAAPVYRASSTITSMSRANGWIEIPEETTALASGDPVEVTLF</sequence>
<dbReference type="InterPro" id="IPR036688">
    <property type="entry name" value="MoeA_C_domain_IV_sf"/>
</dbReference>
<dbReference type="Pfam" id="PF03454">
    <property type="entry name" value="MoeA_C"/>
    <property type="match status" value="1"/>
</dbReference>
<dbReference type="EMBL" id="UINC01066119">
    <property type="protein sequence ID" value="SVB96487.1"/>
    <property type="molecule type" value="Genomic_DNA"/>
</dbReference>
<accession>A0A382IB69</accession>